<feature type="transmembrane region" description="Helical" evidence="10">
    <location>
        <begin position="55"/>
        <end position="75"/>
    </location>
</feature>
<feature type="compositionally biased region" description="Basic and acidic residues" evidence="9">
    <location>
        <begin position="241"/>
        <end position="253"/>
    </location>
</feature>
<dbReference type="InterPro" id="IPR000425">
    <property type="entry name" value="MIP"/>
</dbReference>
<dbReference type="STRING" id="7868.ENSCMIP00000021045"/>
<comment type="similarity">
    <text evidence="2 8">Belongs to the MIP/aquaporin (TC 1.A.8) family.</text>
</comment>
<dbReference type="PANTHER" id="PTHR19139">
    <property type="entry name" value="AQUAPORIN TRANSPORTER"/>
    <property type="match status" value="1"/>
</dbReference>
<accession>A0A4W3I0R5</accession>
<feature type="transmembrane region" description="Helical" evidence="10">
    <location>
        <begin position="96"/>
        <end position="118"/>
    </location>
</feature>
<feature type="transmembrane region" description="Helical" evidence="10">
    <location>
        <begin position="211"/>
        <end position="232"/>
    </location>
</feature>
<dbReference type="InterPro" id="IPR023271">
    <property type="entry name" value="Aquaporin-like"/>
</dbReference>
<dbReference type="SUPFAM" id="SSF81338">
    <property type="entry name" value="Aquaporin-like"/>
    <property type="match status" value="1"/>
</dbReference>
<evidence type="ECO:0000256" key="8">
    <source>
        <dbReference type="RuleBase" id="RU000477"/>
    </source>
</evidence>
<organism evidence="11 12">
    <name type="scientific">Callorhinchus milii</name>
    <name type="common">Ghost shark</name>
    <dbReference type="NCBI Taxonomy" id="7868"/>
    <lineage>
        <taxon>Eukaryota</taxon>
        <taxon>Metazoa</taxon>
        <taxon>Chordata</taxon>
        <taxon>Craniata</taxon>
        <taxon>Vertebrata</taxon>
        <taxon>Chondrichthyes</taxon>
        <taxon>Holocephali</taxon>
        <taxon>Chimaeriformes</taxon>
        <taxon>Callorhinchidae</taxon>
        <taxon>Callorhinchus</taxon>
    </lineage>
</organism>
<feature type="region of interest" description="Disordered" evidence="9">
    <location>
        <begin position="238"/>
        <end position="292"/>
    </location>
</feature>
<sequence>MKLRARECVCGEGASEGLWRALSAEFLGTAVFVFASVGSALPWDTVPSSDPLRVAVGFGLGVSVASAFTRGVSGGHLNPALTLALLARSRLHPLRALLYGLAQALGAIAASALLYAVTPPSARGELGLNTLSPGVSRAQGLGVEVVATFQLALVALAVSDERNIFRGSAHLTIGLSVTLGHLLTIGFTGCSMNPARSLGPAVVTSNFSDHWIFWVGPLLGGLAGAGVDSFILTPTPAGGEEGLKADGREERASRLQTAPRKQARPPASVTRSPISGQELPPMKPALPSPCTV</sequence>
<evidence type="ECO:0000256" key="9">
    <source>
        <dbReference type="SAM" id="MobiDB-lite"/>
    </source>
</evidence>
<dbReference type="KEGG" id="cmk:103187756"/>
<dbReference type="NCBIfam" id="TIGR00861">
    <property type="entry name" value="MIP"/>
    <property type="match status" value="1"/>
</dbReference>
<feature type="transmembrane region" description="Helical" evidence="10">
    <location>
        <begin position="21"/>
        <end position="43"/>
    </location>
</feature>
<keyword evidence="12" id="KW-1185">Reference proteome</keyword>
<gene>
    <name evidence="11" type="primary">LOC103187756</name>
</gene>
<dbReference type="InterPro" id="IPR022357">
    <property type="entry name" value="MIP_CS"/>
</dbReference>
<dbReference type="Gene3D" id="1.20.1080.10">
    <property type="entry name" value="Glycerol uptake facilitator protein"/>
    <property type="match status" value="1"/>
</dbReference>
<evidence type="ECO:0000256" key="5">
    <source>
        <dbReference type="ARBA" id="ARBA00022692"/>
    </source>
</evidence>
<dbReference type="InterPro" id="IPR034294">
    <property type="entry name" value="Aquaporin_transptr"/>
</dbReference>
<dbReference type="PROSITE" id="PS00221">
    <property type="entry name" value="MIP"/>
    <property type="match status" value="1"/>
</dbReference>
<dbReference type="Pfam" id="PF00230">
    <property type="entry name" value="MIP"/>
    <property type="match status" value="1"/>
</dbReference>
<dbReference type="Proteomes" id="UP000314986">
    <property type="component" value="Unassembled WGS sequence"/>
</dbReference>
<evidence type="ECO:0000313" key="11">
    <source>
        <dbReference type="Ensembl" id="ENSCMIP00000021045.1"/>
    </source>
</evidence>
<keyword evidence="5 8" id="KW-0812">Transmembrane</keyword>
<feature type="transmembrane region" description="Helical" evidence="10">
    <location>
        <begin position="171"/>
        <end position="191"/>
    </location>
</feature>
<evidence type="ECO:0000256" key="6">
    <source>
        <dbReference type="ARBA" id="ARBA00022989"/>
    </source>
</evidence>
<dbReference type="GeneID" id="103187756"/>
<dbReference type="Ensembl" id="ENSCMIT00000021428.1">
    <property type="protein sequence ID" value="ENSCMIP00000021045.1"/>
    <property type="gene ID" value="ENSCMIG00000009631.1"/>
</dbReference>
<protein>
    <submittedName>
        <fullName evidence="11">Aquaporin FA-CHIP-like</fullName>
    </submittedName>
</protein>
<evidence type="ECO:0000313" key="12">
    <source>
        <dbReference type="Proteomes" id="UP000314986"/>
    </source>
</evidence>
<dbReference type="AlphaFoldDB" id="A0A4W3I0R5"/>
<keyword evidence="6 10" id="KW-1133">Transmembrane helix</keyword>
<name>A0A4W3I0R5_CALMI</name>
<dbReference type="GeneTree" id="ENSGT00940000157015"/>
<dbReference type="CDD" id="cd00333">
    <property type="entry name" value="MIP"/>
    <property type="match status" value="1"/>
</dbReference>
<dbReference type="OrthoDB" id="3222at2759"/>
<evidence type="ECO:0000256" key="1">
    <source>
        <dbReference type="ARBA" id="ARBA00004651"/>
    </source>
</evidence>
<evidence type="ECO:0000256" key="4">
    <source>
        <dbReference type="ARBA" id="ARBA00022475"/>
    </source>
</evidence>
<keyword evidence="7 10" id="KW-0472">Membrane</keyword>
<reference evidence="11" key="5">
    <citation type="submission" date="2025-09" db="UniProtKB">
        <authorList>
            <consortium name="Ensembl"/>
        </authorList>
    </citation>
    <scope>IDENTIFICATION</scope>
</reference>
<dbReference type="PANTHER" id="PTHR19139:SF199">
    <property type="entry name" value="MIP17260P"/>
    <property type="match status" value="1"/>
</dbReference>
<proteinExistence type="inferred from homology"/>
<feature type="transmembrane region" description="Helical" evidence="10">
    <location>
        <begin position="138"/>
        <end position="159"/>
    </location>
</feature>
<reference evidence="12" key="3">
    <citation type="journal article" date="2014" name="Nature">
        <title>Elephant shark genome provides unique insights into gnathostome evolution.</title>
        <authorList>
            <consortium name="International Elephant Shark Genome Sequencing Consortium"/>
            <person name="Venkatesh B."/>
            <person name="Lee A.P."/>
            <person name="Ravi V."/>
            <person name="Maurya A.K."/>
            <person name="Lian M.M."/>
            <person name="Swann J.B."/>
            <person name="Ohta Y."/>
            <person name="Flajnik M.F."/>
            <person name="Sutoh Y."/>
            <person name="Kasahara M."/>
            <person name="Hoon S."/>
            <person name="Gangu V."/>
            <person name="Roy S.W."/>
            <person name="Irimia M."/>
            <person name="Korzh V."/>
            <person name="Kondrychyn I."/>
            <person name="Lim Z.W."/>
            <person name="Tay B.H."/>
            <person name="Tohari S."/>
            <person name="Kong K.W."/>
            <person name="Ho S."/>
            <person name="Lorente-Galdos B."/>
            <person name="Quilez J."/>
            <person name="Marques-Bonet T."/>
            <person name="Raney B.J."/>
            <person name="Ingham P.W."/>
            <person name="Tay A."/>
            <person name="Hillier L.W."/>
            <person name="Minx P."/>
            <person name="Boehm T."/>
            <person name="Wilson R.K."/>
            <person name="Brenner S."/>
            <person name="Warren W.C."/>
        </authorList>
    </citation>
    <scope>NUCLEOTIDE SEQUENCE [LARGE SCALE GENOMIC DNA]</scope>
</reference>
<reference evidence="11" key="4">
    <citation type="submission" date="2025-08" db="UniProtKB">
        <authorList>
            <consortium name="Ensembl"/>
        </authorList>
    </citation>
    <scope>IDENTIFICATION</scope>
</reference>
<feature type="compositionally biased region" description="Pro residues" evidence="9">
    <location>
        <begin position="281"/>
        <end position="292"/>
    </location>
</feature>
<keyword evidence="3 8" id="KW-0813">Transport</keyword>
<reference evidence="12" key="2">
    <citation type="journal article" date="2007" name="PLoS Biol.">
        <title>Survey sequencing and comparative analysis of the elephant shark (Callorhinchus milii) genome.</title>
        <authorList>
            <person name="Venkatesh B."/>
            <person name="Kirkness E.F."/>
            <person name="Loh Y.H."/>
            <person name="Halpern A.L."/>
            <person name="Lee A.P."/>
            <person name="Johnson J."/>
            <person name="Dandona N."/>
            <person name="Viswanathan L.D."/>
            <person name="Tay A."/>
            <person name="Venter J.C."/>
            <person name="Strausberg R.L."/>
            <person name="Brenner S."/>
        </authorList>
    </citation>
    <scope>NUCLEOTIDE SEQUENCE [LARGE SCALE GENOMIC DNA]</scope>
</reference>
<dbReference type="OMA" id="GDWWAEL"/>
<keyword evidence="4" id="KW-1003">Cell membrane</keyword>
<evidence type="ECO:0000256" key="2">
    <source>
        <dbReference type="ARBA" id="ARBA00006175"/>
    </source>
</evidence>
<dbReference type="PRINTS" id="PR00783">
    <property type="entry name" value="MINTRINSICP"/>
</dbReference>
<dbReference type="InParanoid" id="A0A4W3I0R5"/>
<dbReference type="GO" id="GO:0015250">
    <property type="term" value="F:water channel activity"/>
    <property type="evidence" value="ECO:0007669"/>
    <property type="project" value="TreeGrafter"/>
</dbReference>
<comment type="subcellular location">
    <subcellularLocation>
        <location evidence="1">Cell membrane</location>
        <topology evidence="1">Multi-pass membrane protein</topology>
    </subcellularLocation>
</comment>
<evidence type="ECO:0000256" key="10">
    <source>
        <dbReference type="SAM" id="Phobius"/>
    </source>
</evidence>
<reference evidence="12" key="1">
    <citation type="journal article" date="2006" name="Science">
        <title>Ancient noncoding elements conserved in the human genome.</title>
        <authorList>
            <person name="Venkatesh B."/>
            <person name="Kirkness E.F."/>
            <person name="Loh Y.H."/>
            <person name="Halpern A.L."/>
            <person name="Lee A.P."/>
            <person name="Johnson J."/>
            <person name="Dandona N."/>
            <person name="Viswanathan L.D."/>
            <person name="Tay A."/>
            <person name="Venter J.C."/>
            <person name="Strausberg R.L."/>
            <person name="Brenner S."/>
        </authorList>
    </citation>
    <scope>NUCLEOTIDE SEQUENCE [LARGE SCALE GENOMIC DNA]</scope>
</reference>
<dbReference type="GO" id="GO:0005886">
    <property type="term" value="C:plasma membrane"/>
    <property type="evidence" value="ECO:0007669"/>
    <property type="project" value="UniProtKB-SubCell"/>
</dbReference>
<evidence type="ECO:0000256" key="7">
    <source>
        <dbReference type="ARBA" id="ARBA00023136"/>
    </source>
</evidence>
<evidence type="ECO:0000256" key="3">
    <source>
        <dbReference type="ARBA" id="ARBA00022448"/>
    </source>
</evidence>